<accession>A0AAW1MJ57</accession>
<keyword evidence="3" id="KW-1185">Reference proteome</keyword>
<evidence type="ECO:0000313" key="3">
    <source>
        <dbReference type="Proteomes" id="UP001458880"/>
    </source>
</evidence>
<protein>
    <submittedName>
        <fullName evidence="2">Uncharacterized protein</fullName>
    </submittedName>
</protein>
<name>A0AAW1MJ57_POPJA</name>
<keyword evidence="1" id="KW-1133">Transmembrane helix</keyword>
<proteinExistence type="predicted"/>
<organism evidence="2 3">
    <name type="scientific">Popillia japonica</name>
    <name type="common">Japanese beetle</name>
    <dbReference type="NCBI Taxonomy" id="7064"/>
    <lineage>
        <taxon>Eukaryota</taxon>
        <taxon>Metazoa</taxon>
        <taxon>Ecdysozoa</taxon>
        <taxon>Arthropoda</taxon>
        <taxon>Hexapoda</taxon>
        <taxon>Insecta</taxon>
        <taxon>Pterygota</taxon>
        <taxon>Neoptera</taxon>
        <taxon>Endopterygota</taxon>
        <taxon>Coleoptera</taxon>
        <taxon>Polyphaga</taxon>
        <taxon>Scarabaeiformia</taxon>
        <taxon>Scarabaeidae</taxon>
        <taxon>Rutelinae</taxon>
        <taxon>Popillia</taxon>
    </lineage>
</organism>
<dbReference type="EMBL" id="JASPKY010000043">
    <property type="protein sequence ID" value="KAK9746036.1"/>
    <property type="molecule type" value="Genomic_DNA"/>
</dbReference>
<comment type="caution">
    <text evidence="2">The sequence shown here is derived from an EMBL/GenBank/DDBJ whole genome shotgun (WGS) entry which is preliminary data.</text>
</comment>
<gene>
    <name evidence="2" type="ORF">QE152_g6449</name>
</gene>
<evidence type="ECO:0000256" key="1">
    <source>
        <dbReference type="SAM" id="Phobius"/>
    </source>
</evidence>
<keyword evidence="1" id="KW-0812">Transmembrane</keyword>
<evidence type="ECO:0000313" key="2">
    <source>
        <dbReference type="EMBL" id="KAK9746036.1"/>
    </source>
</evidence>
<dbReference type="AlphaFoldDB" id="A0AAW1MJ57"/>
<keyword evidence="1" id="KW-0472">Membrane</keyword>
<reference evidence="2 3" key="1">
    <citation type="journal article" date="2024" name="BMC Genomics">
        <title>De novo assembly and annotation of Popillia japonica's genome with initial clues to its potential as an invasive pest.</title>
        <authorList>
            <person name="Cucini C."/>
            <person name="Boschi S."/>
            <person name="Funari R."/>
            <person name="Cardaioli E."/>
            <person name="Iannotti N."/>
            <person name="Marturano G."/>
            <person name="Paoli F."/>
            <person name="Bruttini M."/>
            <person name="Carapelli A."/>
            <person name="Frati F."/>
            <person name="Nardi F."/>
        </authorList>
    </citation>
    <scope>NUCLEOTIDE SEQUENCE [LARGE SCALE GENOMIC DNA]</scope>
    <source>
        <strain evidence="2">DMR45628</strain>
    </source>
</reference>
<dbReference type="Proteomes" id="UP001458880">
    <property type="component" value="Unassembled WGS sequence"/>
</dbReference>
<feature type="transmembrane region" description="Helical" evidence="1">
    <location>
        <begin position="72"/>
        <end position="102"/>
    </location>
</feature>
<sequence>MLFYQVRYSFMLFDVMLSLNIDLKSISITGYVILSDAEISHTVRIKGFISQLQVTNKGLYHVAPVTKFDNTLLYIFLLCCVYISFFSFCCMYVFFTLLYFLLLPRQCNEDLAQ</sequence>